<keyword evidence="7 8" id="KW-0092">Biotin</keyword>
<dbReference type="InterPro" id="IPR011053">
    <property type="entry name" value="Single_hybrid_motif"/>
</dbReference>
<evidence type="ECO:0000256" key="8">
    <source>
        <dbReference type="RuleBase" id="RU364072"/>
    </source>
</evidence>
<dbReference type="InterPro" id="IPR001249">
    <property type="entry name" value="AcCoA_biotinCC"/>
</dbReference>
<keyword evidence="4 8" id="KW-0276">Fatty acid metabolism</keyword>
<dbReference type="GO" id="GO:0003989">
    <property type="term" value="F:acetyl-CoA carboxylase activity"/>
    <property type="evidence" value="ECO:0007669"/>
    <property type="project" value="InterPro"/>
</dbReference>
<dbReference type="PROSITE" id="PS50968">
    <property type="entry name" value="BIOTINYL_LIPOYL"/>
    <property type="match status" value="1"/>
</dbReference>
<evidence type="ECO:0000256" key="4">
    <source>
        <dbReference type="ARBA" id="ARBA00022832"/>
    </source>
</evidence>
<evidence type="ECO:0000256" key="6">
    <source>
        <dbReference type="ARBA" id="ARBA00023160"/>
    </source>
</evidence>
<dbReference type="PRINTS" id="PR01071">
    <property type="entry name" value="ACOABIOTINCC"/>
</dbReference>
<dbReference type="GO" id="GO:0009317">
    <property type="term" value="C:acetyl-CoA carboxylase complex"/>
    <property type="evidence" value="ECO:0007669"/>
    <property type="project" value="InterPro"/>
</dbReference>
<dbReference type="GO" id="GO:0006633">
    <property type="term" value="P:fatty acid biosynthetic process"/>
    <property type="evidence" value="ECO:0007669"/>
    <property type="project" value="UniProtKB-UniPathway"/>
</dbReference>
<dbReference type="SUPFAM" id="SSF51230">
    <property type="entry name" value="Single hybrid motif"/>
    <property type="match status" value="1"/>
</dbReference>
<evidence type="ECO:0000256" key="2">
    <source>
        <dbReference type="ARBA" id="ARBA00017562"/>
    </source>
</evidence>
<evidence type="ECO:0000313" key="10">
    <source>
        <dbReference type="EMBL" id="QER67186.1"/>
    </source>
</evidence>
<name>A0A5P1X051_9LACO</name>
<keyword evidence="3 8" id="KW-0444">Lipid biosynthesis</keyword>
<reference evidence="10 11" key="1">
    <citation type="submission" date="2019-09" db="EMBL/GenBank/DDBJ databases">
        <title>Complete Genome Sequence of Lactobacillus nenjiangensis SH-Y15, isolated from sauerkraut.</title>
        <authorList>
            <person name="Yang H."/>
        </authorList>
    </citation>
    <scope>NUCLEOTIDE SEQUENCE [LARGE SCALE GENOMIC DNA]</scope>
    <source>
        <strain evidence="10 11">SH-Y15</strain>
    </source>
</reference>
<dbReference type="KEGG" id="lnn:F0161_04485"/>
<dbReference type="CDD" id="cd06850">
    <property type="entry name" value="biotinyl_domain"/>
    <property type="match status" value="1"/>
</dbReference>
<keyword evidence="6 8" id="KW-0275">Fatty acid biosynthesis</keyword>
<dbReference type="OrthoDB" id="9811735at2"/>
<dbReference type="EMBL" id="CP043939">
    <property type="protein sequence ID" value="QER67186.1"/>
    <property type="molecule type" value="Genomic_DNA"/>
</dbReference>
<dbReference type="PROSITE" id="PS00188">
    <property type="entry name" value="BIOTIN"/>
    <property type="match status" value="1"/>
</dbReference>
<gene>
    <name evidence="10" type="ORF">F0161_04485</name>
</gene>
<comment type="pathway">
    <text evidence="1 8">Lipid metabolism; fatty acid biosynthesis.</text>
</comment>
<evidence type="ECO:0000256" key="3">
    <source>
        <dbReference type="ARBA" id="ARBA00022516"/>
    </source>
</evidence>
<feature type="domain" description="Lipoyl-binding" evidence="9">
    <location>
        <begin position="79"/>
        <end position="161"/>
    </location>
</feature>
<evidence type="ECO:0000313" key="11">
    <source>
        <dbReference type="Proteomes" id="UP000325295"/>
    </source>
</evidence>
<comment type="function">
    <text evidence="8">This protein is a component of the acetyl coenzyme A carboxylase complex; first, biotin carboxylase catalyzes the carboxylation of the carrier protein and then the transcarboxylase transfers the carboxyl group to form malonyl-CoA.</text>
</comment>
<dbReference type="PANTHER" id="PTHR45266">
    <property type="entry name" value="OXALOACETATE DECARBOXYLASE ALPHA CHAIN"/>
    <property type="match status" value="1"/>
</dbReference>
<dbReference type="InterPro" id="IPR001882">
    <property type="entry name" value="Biotin_BS"/>
</dbReference>
<dbReference type="PANTHER" id="PTHR45266:SF3">
    <property type="entry name" value="OXALOACETATE DECARBOXYLASE ALPHA CHAIN"/>
    <property type="match status" value="1"/>
</dbReference>
<dbReference type="Proteomes" id="UP000325295">
    <property type="component" value="Chromosome"/>
</dbReference>
<evidence type="ECO:0000256" key="5">
    <source>
        <dbReference type="ARBA" id="ARBA00023098"/>
    </source>
</evidence>
<evidence type="ECO:0000259" key="9">
    <source>
        <dbReference type="PROSITE" id="PS50968"/>
    </source>
</evidence>
<dbReference type="Pfam" id="PF00364">
    <property type="entry name" value="Biotin_lipoyl"/>
    <property type="match status" value="1"/>
</dbReference>
<evidence type="ECO:0000256" key="1">
    <source>
        <dbReference type="ARBA" id="ARBA00005194"/>
    </source>
</evidence>
<protein>
    <recommendedName>
        <fullName evidence="2 8">Biotin carboxyl carrier protein of acetyl-CoA carboxylase</fullName>
    </recommendedName>
</protein>
<accession>A0A5P1X051</accession>
<keyword evidence="5 8" id="KW-0443">Lipid metabolism</keyword>
<dbReference type="InterPro" id="IPR000089">
    <property type="entry name" value="Biotin_lipoyl"/>
</dbReference>
<dbReference type="UniPathway" id="UPA00094"/>
<dbReference type="InterPro" id="IPR050709">
    <property type="entry name" value="Biotin_Carboxyl_Carrier/Decarb"/>
</dbReference>
<keyword evidence="11" id="KW-1185">Reference proteome</keyword>
<organism evidence="10 11">
    <name type="scientific">Paucilactobacillus nenjiangensis</name>
    <dbReference type="NCBI Taxonomy" id="1296540"/>
    <lineage>
        <taxon>Bacteria</taxon>
        <taxon>Bacillati</taxon>
        <taxon>Bacillota</taxon>
        <taxon>Bacilli</taxon>
        <taxon>Lactobacillales</taxon>
        <taxon>Lactobacillaceae</taxon>
        <taxon>Paucilactobacillus</taxon>
    </lineage>
</organism>
<proteinExistence type="predicted"/>
<dbReference type="Gene3D" id="2.40.50.100">
    <property type="match status" value="1"/>
</dbReference>
<evidence type="ECO:0000256" key="7">
    <source>
        <dbReference type="ARBA" id="ARBA00023267"/>
    </source>
</evidence>
<dbReference type="AlphaFoldDB" id="A0A5P1X051"/>
<sequence length="163" mass="18124">MLKPILVLIPEWLLVEWHACLNREENTMNLEDAKAMIELMKDNDLTEFDYETEDTKIHLKRGGSAVNFPVAPSQPTATAATNLIPETVNAELVGTFYRAPSPEDDPYVSVGDKVVVGQVIGMIEAMKMMHDVKAPYSGTLKQILVGNEESVEYAQPLFEITAE</sequence>